<feature type="compositionally biased region" description="Basic and acidic residues" evidence="1">
    <location>
        <begin position="534"/>
        <end position="543"/>
    </location>
</feature>
<dbReference type="PANTHER" id="PTHR36027">
    <property type="entry name" value="MEIOSIS-SPECIFIC PROTEIN ASY3"/>
    <property type="match status" value="1"/>
</dbReference>
<name>A0ABR2MU19_9ASPA</name>
<protein>
    <recommendedName>
        <fullName evidence="2">Meiosis-specific protein ASY3-like coiled-coil domain-containing protein</fullName>
    </recommendedName>
</protein>
<feature type="region of interest" description="Disordered" evidence="1">
    <location>
        <begin position="522"/>
        <end position="567"/>
    </location>
</feature>
<feature type="compositionally biased region" description="Basic and acidic residues" evidence="1">
    <location>
        <begin position="48"/>
        <end position="74"/>
    </location>
</feature>
<feature type="domain" description="Meiosis-specific protein ASY3-like coiled-coil" evidence="2">
    <location>
        <begin position="539"/>
        <end position="869"/>
    </location>
</feature>
<feature type="region of interest" description="Disordered" evidence="1">
    <location>
        <begin position="1"/>
        <end position="76"/>
    </location>
</feature>
<dbReference type="InterPro" id="IPR037731">
    <property type="entry name" value="ASY3-like"/>
</dbReference>
<evidence type="ECO:0000313" key="3">
    <source>
        <dbReference type="EMBL" id="KAK8967164.1"/>
    </source>
</evidence>
<feature type="region of interest" description="Disordered" evidence="1">
    <location>
        <begin position="411"/>
        <end position="431"/>
    </location>
</feature>
<feature type="compositionally biased region" description="Polar residues" evidence="1">
    <location>
        <begin position="16"/>
        <end position="25"/>
    </location>
</feature>
<dbReference type="PANTHER" id="PTHR36027:SF1">
    <property type="entry name" value="MEIOSIS-SPECIFIC PROTEIN ASY3"/>
    <property type="match status" value="1"/>
</dbReference>
<comment type="caution">
    <text evidence="3">The sequence shown here is derived from an EMBL/GenBank/DDBJ whole genome shotgun (WGS) entry which is preliminary data.</text>
</comment>
<dbReference type="EMBL" id="JBBWWR010000005">
    <property type="protein sequence ID" value="KAK8967164.1"/>
    <property type="molecule type" value="Genomic_DNA"/>
</dbReference>
<evidence type="ECO:0000313" key="4">
    <source>
        <dbReference type="Proteomes" id="UP001412067"/>
    </source>
</evidence>
<proteinExistence type="predicted"/>
<dbReference type="Proteomes" id="UP001412067">
    <property type="component" value="Unassembled WGS sequence"/>
</dbReference>
<feature type="region of interest" description="Disordered" evidence="1">
    <location>
        <begin position="215"/>
        <end position="264"/>
    </location>
</feature>
<feature type="compositionally biased region" description="Basic and acidic residues" evidence="1">
    <location>
        <begin position="215"/>
        <end position="232"/>
    </location>
</feature>
<gene>
    <name evidence="3" type="ORF">KSP40_PGU015151</name>
</gene>
<sequence>MTEIRSQVGLSDCRSFGSNQHQSGRSAKVSIGITIEKSPRSHTVVSGARKENAPALHSPEEHSSCKGRVVDNKSRPHGAVNLETTKVVLKEQKTLDCEPSRSSSRKTSYTNADKLYVNDVSVSTHRKADGLAYKHNRLEEGDTYVQQGLTFATVTKPSLLDHEVRRELPGEVDKKINNGLKMKLWEILGGDPSQKEQNMNSPKLDEDKENIKVDHNRGLQEDRVPRAKHYSDTIETDSDSPNQTVRRPATRSMTRKRTPNKIARSLDDALNSGKKPISSTCSDYNHKAEENLGVHDNEKNLFLFGRGENRRMLNQKAYEKSEAHIEFEKISRFTSDNNPCSQTNLQCNNKKDIFSFAEVAGNKKTSEKNVKAQSKRYNKKKNTAIDTKTINLPSGSSSKSAMQKDKNKRLFPAPTTVNLPSESSSKSIPQNVKKEKVFISPAKGIQRIETSPCAPHPIKKQSTQPKNDPNNSKSTQMNRQGLSSIPLVPKVLVYETVRSSLLEKEKPSWAYLNSSPMPKVTVQHDKAACSPVTSKEDASDDLKSPTFAGNATPSTPSKPSNEISGSPLRRDINFTWKFHNSDIMDNDKPGSCHSEAKTESSDDTRSIYESHGLESTFEVGNETKERLSLSPITGHDSDSFGAKELKNTGFRQSSKWVPNDDSSEKSPVKLHKRRRVHGLKDAKLSEGNETNDLYEASGQCIEDSLARSVNQLALALRRIKSKIQLHSNKKSCEILAAVADKIKSQLKDVDSQLQEDMGKFIGASKAKRKCIESRFEEHQERIRLIHEKFKEEVNHHLLNCSSTLEELEAQNFELKGIADRKKALHRKHLLQIEDTMKDQLAAAEASISAVRMDAKKKINNLRLALKEWLGEGGAIG</sequence>
<feature type="region of interest" description="Disordered" evidence="1">
    <location>
        <begin position="444"/>
        <end position="482"/>
    </location>
</feature>
<evidence type="ECO:0000256" key="1">
    <source>
        <dbReference type="SAM" id="MobiDB-lite"/>
    </source>
</evidence>
<feature type="region of interest" description="Disordered" evidence="1">
    <location>
        <begin position="585"/>
        <end position="606"/>
    </location>
</feature>
<accession>A0ABR2MU19</accession>
<feature type="compositionally biased region" description="Polar residues" evidence="1">
    <location>
        <begin position="547"/>
        <end position="564"/>
    </location>
</feature>
<keyword evidence="4" id="KW-1185">Reference proteome</keyword>
<feature type="region of interest" description="Disordered" evidence="1">
    <location>
        <begin position="651"/>
        <end position="670"/>
    </location>
</feature>
<reference evidence="3 4" key="1">
    <citation type="journal article" date="2022" name="Nat. Plants">
        <title>Genomes of leafy and leafless Platanthera orchids illuminate the evolution of mycoheterotrophy.</title>
        <authorList>
            <person name="Li M.H."/>
            <person name="Liu K.W."/>
            <person name="Li Z."/>
            <person name="Lu H.C."/>
            <person name="Ye Q.L."/>
            <person name="Zhang D."/>
            <person name="Wang J.Y."/>
            <person name="Li Y.F."/>
            <person name="Zhong Z.M."/>
            <person name="Liu X."/>
            <person name="Yu X."/>
            <person name="Liu D.K."/>
            <person name="Tu X.D."/>
            <person name="Liu B."/>
            <person name="Hao Y."/>
            <person name="Liao X.Y."/>
            <person name="Jiang Y.T."/>
            <person name="Sun W.H."/>
            <person name="Chen J."/>
            <person name="Chen Y.Q."/>
            <person name="Ai Y."/>
            <person name="Zhai J.W."/>
            <person name="Wu S.S."/>
            <person name="Zhou Z."/>
            <person name="Hsiao Y.Y."/>
            <person name="Wu W.L."/>
            <person name="Chen Y.Y."/>
            <person name="Lin Y.F."/>
            <person name="Hsu J.L."/>
            <person name="Li C.Y."/>
            <person name="Wang Z.W."/>
            <person name="Zhao X."/>
            <person name="Zhong W.Y."/>
            <person name="Ma X.K."/>
            <person name="Ma L."/>
            <person name="Huang J."/>
            <person name="Chen G.Z."/>
            <person name="Huang M.Z."/>
            <person name="Huang L."/>
            <person name="Peng D.H."/>
            <person name="Luo Y.B."/>
            <person name="Zou S.Q."/>
            <person name="Chen S.P."/>
            <person name="Lan S."/>
            <person name="Tsai W.C."/>
            <person name="Van de Peer Y."/>
            <person name="Liu Z.J."/>
        </authorList>
    </citation>
    <scope>NUCLEOTIDE SEQUENCE [LARGE SCALE GENOMIC DNA]</scope>
    <source>
        <strain evidence="3">Lor288</strain>
    </source>
</reference>
<dbReference type="Pfam" id="PF20435">
    <property type="entry name" value="ASY3-like"/>
    <property type="match status" value="2"/>
</dbReference>
<feature type="compositionally biased region" description="Polar residues" evidence="1">
    <location>
        <begin position="460"/>
        <end position="482"/>
    </location>
</feature>
<organism evidence="3 4">
    <name type="scientific">Platanthera guangdongensis</name>
    <dbReference type="NCBI Taxonomy" id="2320717"/>
    <lineage>
        <taxon>Eukaryota</taxon>
        <taxon>Viridiplantae</taxon>
        <taxon>Streptophyta</taxon>
        <taxon>Embryophyta</taxon>
        <taxon>Tracheophyta</taxon>
        <taxon>Spermatophyta</taxon>
        <taxon>Magnoliopsida</taxon>
        <taxon>Liliopsida</taxon>
        <taxon>Asparagales</taxon>
        <taxon>Orchidaceae</taxon>
        <taxon>Orchidoideae</taxon>
        <taxon>Orchideae</taxon>
        <taxon>Orchidinae</taxon>
        <taxon>Platanthera</taxon>
    </lineage>
</organism>
<dbReference type="InterPro" id="IPR046845">
    <property type="entry name" value="ASY3-like_CC"/>
</dbReference>
<evidence type="ECO:0000259" key="2">
    <source>
        <dbReference type="Pfam" id="PF20435"/>
    </source>
</evidence>
<feature type="compositionally biased region" description="Polar residues" evidence="1">
    <location>
        <begin position="415"/>
        <end position="430"/>
    </location>
</feature>
<feature type="domain" description="Meiosis-specific protein ASY3-like coiled-coil" evidence="2">
    <location>
        <begin position="168"/>
        <end position="467"/>
    </location>
</feature>